<dbReference type="PANTHER" id="PTHR16201:SF35">
    <property type="entry name" value="VACUOLAR AMINO ACID TRANSPORTER YPQ1-RELATED"/>
    <property type="match status" value="1"/>
</dbReference>
<feature type="transmembrane region" description="Helical" evidence="11">
    <location>
        <begin position="13"/>
        <end position="34"/>
    </location>
</feature>
<keyword evidence="6" id="KW-0677">Repeat</keyword>
<feature type="transmembrane region" description="Helical" evidence="11">
    <location>
        <begin position="295"/>
        <end position="318"/>
    </location>
</feature>
<dbReference type="GO" id="GO:0012505">
    <property type="term" value="C:endomembrane system"/>
    <property type="evidence" value="ECO:0007669"/>
    <property type="project" value="UniProtKB-SubCell"/>
</dbReference>
<dbReference type="PhylomeDB" id="A0A167W1N3"/>
<keyword evidence="8 11" id="KW-0472">Membrane</keyword>
<evidence type="ECO:0000256" key="3">
    <source>
        <dbReference type="ARBA" id="ARBA00022448"/>
    </source>
</evidence>
<comment type="similarity">
    <text evidence="9">Belongs to the laat-1 family.</text>
</comment>
<evidence type="ECO:0000256" key="1">
    <source>
        <dbReference type="ARBA" id="ARBA00004116"/>
    </source>
</evidence>
<dbReference type="Proteomes" id="UP000076449">
    <property type="component" value="Chromosome I"/>
</dbReference>
<evidence type="ECO:0000256" key="9">
    <source>
        <dbReference type="ARBA" id="ARBA00038039"/>
    </source>
</evidence>
<evidence type="ECO:0000256" key="8">
    <source>
        <dbReference type="ARBA" id="ARBA00023136"/>
    </source>
</evidence>
<keyword evidence="7 11" id="KW-1133">Transmembrane helix</keyword>
<organism evidence="12">
    <name type="scientific">Penicillium chrysogenum</name>
    <name type="common">Penicillium notatum</name>
    <dbReference type="NCBI Taxonomy" id="5076"/>
    <lineage>
        <taxon>Eukaryota</taxon>
        <taxon>Fungi</taxon>
        <taxon>Dikarya</taxon>
        <taxon>Ascomycota</taxon>
        <taxon>Pezizomycotina</taxon>
        <taxon>Eurotiomycetes</taxon>
        <taxon>Eurotiomycetidae</taxon>
        <taxon>Eurotiales</taxon>
        <taxon>Aspergillaceae</taxon>
        <taxon>Penicillium</taxon>
        <taxon>Penicillium chrysogenum species complex</taxon>
    </lineage>
</organism>
<evidence type="ECO:0000256" key="6">
    <source>
        <dbReference type="ARBA" id="ARBA00022737"/>
    </source>
</evidence>
<keyword evidence="4" id="KW-0926">Vacuole</keyword>
<feature type="compositionally biased region" description="Polar residues" evidence="10">
    <location>
        <begin position="143"/>
        <end position="160"/>
    </location>
</feature>
<accession>A0A167W1N3</accession>
<dbReference type="SMART" id="SM00679">
    <property type="entry name" value="CTNS"/>
    <property type="match status" value="2"/>
</dbReference>
<evidence type="ECO:0000256" key="4">
    <source>
        <dbReference type="ARBA" id="ARBA00022554"/>
    </source>
</evidence>
<feature type="transmembrane region" description="Helical" evidence="11">
    <location>
        <begin position="255"/>
        <end position="274"/>
    </location>
</feature>
<dbReference type="GO" id="GO:0098588">
    <property type="term" value="C:bounding membrane of organelle"/>
    <property type="evidence" value="ECO:0007669"/>
    <property type="project" value="UniProtKB-ARBA"/>
</dbReference>
<feature type="region of interest" description="Disordered" evidence="10">
    <location>
        <begin position="137"/>
        <end position="173"/>
    </location>
</feature>
<feature type="transmembrane region" description="Helical" evidence="11">
    <location>
        <begin position="222"/>
        <end position="243"/>
    </location>
</feature>
<keyword evidence="5 11" id="KW-0812">Transmembrane</keyword>
<dbReference type="Gene3D" id="1.20.1280.290">
    <property type="match status" value="2"/>
</dbReference>
<dbReference type="GO" id="GO:0005773">
    <property type="term" value="C:vacuole"/>
    <property type="evidence" value="ECO:0007669"/>
    <property type="project" value="UniProtKB-SubCell"/>
</dbReference>
<protein>
    <submittedName>
        <fullName evidence="12">Putative vacuolar amino acid transporter</fullName>
    </submittedName>
</protein>
<comment type="subcellular location">
    <subcellularLocation>
        <location evidence="2">Endomembrane system</location>
        <topology evidence="2">Multi-pass membrane protein</topology>
    </subcellularLocation>
    <subcellularLocation>
        <location evidence="1">Vacuole</location>
    </subcellularLocation>
</comment>
<feature type="transmembrane region" description="Helical" evidence="11">
    <location>
        <begin position="73"/>
        <end position="95"/>
    </location>
</feature>
<evidence type="ECO:0000256" key="10">
    <source>
        <dbReference type="SAM" id="MobiDB-lite"/>
    </source>
</evidence>
<dbReference type="Pfam" id="PF04193">
    <property type="entry name" value="PQ-loop"/>
    <property type="match status" value="2"/>
</dbReference>
<keyword evidence="3" id="KW-0813">Transport</keyword>
<gene>
    <name evidence="12" type="ORF">EN45_012840</name>
</gene>
<dbReference type="GO" id="GO:0034488">
    <property type="term" value="P:basic amino acid transmembrane export from vacuole"/>
    <property type="evidence" value="ECO:0007669"/>
    <property type="project" value="UniProtKB-ARBA"/>
</dbReference>
<dbReference type="InterPro" id="IPR006603">
    <property type="entry name" value="PQ-loop_rpt"/>
</dbReference>
<dbReference type="EMBL" id="CM002798">
    <property type="protein sequence ID" value="KZN91155.1"/>
    <property type="molecule type" value="Genomic_DNA"/>
</dbReference>
<feature type="transmembrane region" description="Helical" evidence="11">
    <location>
        <begin position="353"/>
        <end position="376"/>
    </location>
</feature>
<dbReference type="FunFam" id="1.20.1280.290:FF:000011">
    <property type="entry name" value="PQ loop repeat protein"/>
    <property type="match status" value="1"/>
</dbReference>
<dbReference type="GO" id="GO:0015179">
    <property type="term" value="F:L-amino acid transmembrane transporter activity"/>
    <property type="evidence" value="ECO:0007669"/>
    <property type="project" value="UniProtKB-ARBA"/>
</dbReference>
<dbReference type="InterPro" id="IPR051415">
    <property type="entry name" value="LAAT-1"/>
</dbReference>
<feature type="transmembrane region" description="Helical" evidence="11">
    <location>
        <begin position="46"/>
        <end position="67"/>
    </location>
</feature>
<dbReference type="PANTHER" id="PTHR16201">
    <property type="entry name" value="SEVEN TRANSMEMBRANE PROTEIN 1-RELATED"/>
    <property type="match status" value="1"/>
</dbReference>
<dbReference type="AlphaFoldDB" id="A0A167W1N3"/>
<dbReference type="GO" id="GO:0015101">
    <property type="term" value="F:organic cation transmembrane transporter activity"/>
    <property type="evidence" value="ECO:0007669"/>
    <property type="project" value="UniProtKB-ARBA"/>
</dbReference>
<evidence type="ECO:0000313" key="12">
    <source>
        <dbReference type="EMBL" id="KZN91155.1"/>
    </source>
</evidence>
<name>A0A167W1N3_PENCH</name>
<reference evidence="12" key="1">
    <citation type="journal article" date="2014" name="Genome Announc.">
        <title>Complete sequencing and chromosome-scale genome assembly of the industrial progenitor strain P2niaD18 from the penicillin producer Penicillium chrysogenum.</title>
        <authorList>
            <person name="Specht T."/>
            <person name="Dahlmann T.A."/>
            <person name="Zadra I."/>
            <person name="Kurnsteiner H."/>
            <person name="Kuck U."/>
        </authorList>
    </citation>
    <scope>NUCLEOTIDE SEQUENCE [LARGE SCALE GENOMIC DNA]</scope>
    <source>
        <strain evidence="12">P2niaD18</strain>
    </source>
</reference>
<evidence type="ECO:0000256" key="11">
    <source>
        <dbReference type="SAM" id="Phobius"/>
    </source>
</evidence>
<evidence type="ECO:0000256" key="7">
    <source>
        <dbReference type="ARBA" id="ARBA00022989"/>
    </source>
</evidence>
<dbReference type="GO" id="GO:0034490">
    <property type="term" value="P:basic amino acid transmembrane import into vacuole"/>
    <property type="evidence" value="ECO:0007669"/>
    <property type="project" value="UniProtKB-ARBA"/>
</dbReference>
<evidence type="ECO:0000256" key="2">
    <source>
        <dbReference type="ARBA" id="ARBA00004127"/>
    </source>
</evidence>
<dbReference type="GO" id="GO:0015174">
    <property type="term" value="F:basic amino acid transmembrane transporter activity"/>
    <property type="evidence" value="ECO:0007669"/>
    <property type="project" value="UniProtKB-ARBA"/>
</dbReference>
<evidence type="ECO:0000256" key="5">
    <source>
        <dbReference type="ARBA" id="ARBA00022692"/>
    </source>
</evidence>
<proteinExistence type="inferred from homology"/>
<sequence>MFPSQAANFNIEALSGICGSISIACWVVVFSPQIIENFRRGSADGLSLIFLIIWLAGDVFNILGAVLQGVLPTMIILAVYYTLADIVLLGQCFYYRGFNLREELSPSATPDLFAANGTTDAELNGADQAAPTERSALIPKPNGQAQTQDPATNVTGQQPQAGPHPASAGRRHSAASYHDIFHSSVDATHLSPATPFVEPSSDSAELRAQRARRRRISALQSILFNSTAVALVCAAGVMGWFVSPAAKSSSPDSEPLTMDVLGQVFGYFCAVLYLGSRLPQLLLNYRRKSTDGVSLLFFLFACIGNLTYVLSILAYSPICHGSSEEVLGHRRHRAHCRPGEAAALYGRYILVNLSWLVGSAGTLLLDMAIFTQFFLYRDGKIDEEEE</sequence>